<keyword evidence="1" id="KW-1133">Transmembrane helix</keyword>
<feature type="transmembrane region" description="Helical" evidence="1">
    <location>
        <begin position="146"/>
        <end position="165"/>
    </location>
</feature>
<sequence length="257" mass="28292">MKTLGKIWLVIVFVPLFINLLLAISFKFQVLNYTFWHKALTDQAYQKLAVVFQEEIKKGEMATLSVIVTPENLQDLVDRNLQNLINFMNARNERLLVYLPVSKLPRGILPKNFTLQTEEMGLEELLNILPGAQATPLGYQYLRHTGLTATATLVISFGLLGLSFFGLYRLTEGGHKLTLPGITLIVSAVITGLIVAAKDLVMQGREPAQILLGTLAPPLLTQIARLWGAIAVATGILGIGLLFVTKPVMASKNGRTR</sequence>
<dbReference type="STRING" id="1802525.A2975_01950"/>
<reference evidence="2 3" key="1">
    <citation type="journal article" date="2016" name="Nat. Commun.">
        <title>Thousands of microbial genomes shed light on interconnected biogeochemical processes in an aquifer system.</title>
        <authorList>
            <person name="Anantharaman K."/>
            <person name="Brown C.T."/>
            <person name="Hug L.A."/>
            <person name="Sharon I."/>
            <person name="Castelle C.J."/>
            <person name="Probst A.J."/>
            <person name="Thomas B.C."/>
            <person name="Singh A."/>
            <person name="Wilkins M.J."/>
            <person name="Karaoz U."/>
            <person name="Brodie E.L."/>
            <person name="Williams K.H."/>
            <person name="Hubbard S.S."/>
            <person name="Banfield J.F."/>
        </authorList>
    </citation>
    <scope>NUCLEOTIDE SEQUENCE [LARGE SCALE GENOMIC DNA]</scope>
</reference>
<feature type="transmembrane region" description="Helical" evidence="1">
    <location>
        <begin position="226"/>
        <end position="245"/>
    </location>
</feature>
<feature type="transmembrane region" description="Helical" evidence="1">
    <location>
        <begin position="7"/>
        <end position="26"/>
    </location>
</feature>
<dbReference type="Proteomes" id="UP000178429">
    <property type="component" value="Unassembled WGS sequence"/>
</dbReference>
<dbReference type="AlphaFoldDB" id="A0A1F8C2G6"/>
<proteinExistence type="predicted"/>
<accession>A0A1F8C2G6</accession>
<organism evidence="2 3">
    <name type="scientific">Candidatus Woesebacteria bacterium RIFCSPLOWO2_01_FULL_44_14</name>
    <dbReference type="NCBI Taxonomy" id="1802525"/>
    <lineage>
        <taxon>Bacteria</taxon>
        <taxon>Candidatus Woeseibacteriota</taxon>
    </lineage>
</organism>
<comment type="caution">
    <text evidence="2">The sequence shown here is derived from an EMBL/GenBank/DDBJ whole genome shotgun (WGS) entry which is preliminary data.</text>
</comment>
<feature type="transmembrane region" description="Helical" evidence="1">
    <location>
        <begin position="177"/>
        <end position="197"/>
    </location>
</feature>
<keyword evidence="1" id="KW-0812">Transmembrane</keyword>
<dbReference type="EMBL" id="MGHL01000004">
    <property type="protein sequence ID" value="OGM70521.1"/>
    <property type="molecule type" value="Genomic_DNA"/>
</dbReference>
<evidence type="ECO:0000313" key="3">
    <source>
        <dbReference type="Proteomes" id="UP000178429"/>
    </source>
</evidence>
<evidence type="ECO:0000256" key="1">
    <source>
        <dbReference type="SAM" id="Phobius"/>
    </source>
</evidence>
<keyword evidence="1" id="KW-0472">Membrane</keyword>
<evidence type="ECO:0000313" key="2">
    <source>
        <dbReference type="EMBL" id="OGM70521.1"/>
    </source>
</evidence>
<protein>
    <submittedName>
        <fullName evidence="2">Uncharacterized protein</fullName>
    </submittedName>
</protein>
<name>A0A1F8C2G6_9BACT</name>
<gene>
    <name evidence="2" type="ORF">A2975_01950</name>
</gene>